<dbReference type="AlphaFoldDB" id="A0A016SX14"/>
<dbReference type="Proteomes" id="UP000024635">
    <property type="component" value="Unassembled WGS sequence"/>
</dbReference>
<evidence type="ECO:0000256" key="1">
    <source>
        <dbReference type="SAM" id="Phobius"/>
    </source>
</evidence>
<keyword evidence="1" id="KW-0812">Transmembrane</keyword>
<keyword evidence="1" id="KW-0472">Membrane</keyword>
<dbReference type="EMBL" id="JARK01001502">
    <property type="protein sequence ID" value="EYB94884.1"/>
    <property type="molecule type" value="Genomic_DNA"/>
</dbReference>
<reference evidence="3" key="1">
    <citation type="journal article" date="2015" name="Nat. Genet.">
        <title>The genome and transcriptome of the zoonotic hookworm Ancylostoma ceylanicum identify infection-specific gene families.</title>
        <authorList>
            <person name="Schwarz E.M."/>
            <person name="Hu Y."/>
            <person name="Antoshechkin I."/>
            <person name="Miller M.M."/>
            <person name="Sternberg P.W."/>
            <person name="Aroian R.V."/>
        </authorList>
    </citation>
    <scope>NUCLEOTIDE SEQUENCE</scope>
    <source>
        <strain evidence="3">HY135</strain>
    </source>
</reference>
<accession>A0A016SX14</accession>
<keyword evidence="3" id="KW-1185">Reference proteome</keyword>
<feature type="transmembrane region" description="Helical" evidence="1">
    <location>
        <begin position="269"/>
        <end position="291"/>
    </location>
</feature>
<sequence>MLVYVSPVEKIELYHIVEQWGRFTALTRIDDGGNPENYVCTCYVSCSSVVLGQPDENMYVPPQLLHQLPLLAIFVVPVTSAYFGLTKINMKSAIHFQQGTRGSSAWRAALTMSTLTIPSFAFWCLLMRGPSAMAYQLGFSLAIVVVFCSVAGILHYVPSPSLFAYPQLRFQSSTLRLTLSILQTAVTFICILLVLLHSSSLLASVSLFSLYLCVALVAFFPLFAVVFSGYSCIMTLSLILNIFCILFGAGVFLVFGIKDVTSFRTIIPYEFTISDSILSLCVGFVVSLYQLTSSPLQYQAYFPIPTLHKLRLTLAFHGVFQLFSSILVFLTVSLFYAFLEKRCSLSFSYQTLFQFAKQTVPHPALAYAVIVSFLSVFTFCIQWLYMCITTHVWEEFVKTHLRDLGSMKQLCCLQSILLLICAISVTIVSAIRFLQLPYDFLTPTVTLTVLTICASMCGIFMCGYFLPFCNSKGLRFSLIFSWKFYMNVSPMWVVPVWLAKHIHCLG</sequence>
<feature type="transmembrane region" description="Helical" evidence="1">
    <location>
        <begin position="134"/>
        <end position="157"/>
    </location>
</feature>
<gene>
    <name evidence="2" type="primary">Acey_s0166.g69</name>
    <name evidence="2" type="synonym">Acey-F58G1.7</name>
    <name evidence="2" type="ORF">Y032_0166g69</name>
</gene>
<dbReference type="Gene3D" id="1.20.1730.10">
    <property type="entry name" value="Sodium/glucose cotransporter"/>
    <property type="match status" value="1"/>
</dbReference>
<dbReference type="OrthoDB" id="5855077at2759"/>
<feature type="transmembrane region" description="Helical" evidence="1">
    <location>
        <begin position="410"/>
        <end position="434"/>
    </location>
</feature>
<keyword evidence="1" id="KW-1133">Transmembrane helix</keyword>
<proteinExistence type="predicted"/>
<dbReference type="InterPro" id="IPR038377">
    <property type="entry name" value="Na/Glc_symporter_sf"/>
</dbReference>
<feature type="transmembrane region" description="Helical" evidence="1">
    <location>
        <begin position="64"/>
        <end position="85"/>
    </location>
</feature>
<feature type="transmembrane region" description="Helical" evidence="1">
    <location>
        <begin position="238"/>
        <end position="257"/>
    </location>
</feature>
<feature type="transmembrane region" description="Helical" evidence="1">
    <location>
        <begin position="177"/>
        <end position="196"/>
    </location>
</feature>
<evidence type="ECO:0000313" key="3">
    <source>
        <dbReference type="Proteomes" id="UP000024635"/>
    </source>
</evidence>
<organism evidence="2 3">
    <name type="scientific">Ancylostoma ceylanicum</name>
    <dbReference type="NCBI Taxonomy" id="53326"/>
    <lineage>
        <taxon>Eukaryota</taxon>
        <taxon>Metazoa</taxon>
        <taxon>Ecdysozoa</taxon>
        <taxon>Nematoda</taxon>
        <taxon>Chromadorea</taxon>
        <taxon>Rhabditida</taxon>
        <taxon>Rhabditina</taxon>
        <taxon>Rhabditomorpha</taxon>
        <taxon>Strongyloidea</taxon>
        <taxon>Ancylostomatidae</taxon>
        <taxon>Ancylostomatinae</taxon>
        <taxon>Ancylostoma</taxon>
    </lineage>
</organism>
<name>A0A016SX14_9BILA</name>
<evidence type="ECO:0000313" key="2">
    <source>
        <dbReference type="EMBL" id="EYB94884.1"/>
    </source>
</evidence>
<protein>
    <submittedName>
        <fullName evidence="2">Uncharacterized protein</fullName>
    </submittedName>
</protein>
<feature type="transmembrane region" description="Helical" evidence="1">
    <location>
        <begin position="312"/>
        <end position="339"/>
    </location>
</feature>
<comment type="caution">
    <text evidence="2">The sequence shown here is derived from an EMBL/GenBank/DDBJ whole genome shotgun (WGS) entry which is preliminary data.</text>
</comment>
<feature type="transmembrane region" description="Helical" evidence="1">
    <location>
        <begin position="106"/>
        <end position="128"/>
    </location>
</feature>
<feature type="transmembrane region" description="Helical" evidence="1">
    <location>
        <begin position="202"/>
        <end position="226"/>
    </location>
</feature>
<feature type="transmembrane region" description="Helical" evidence="1">
    <location>
        <begin position="364"/>
        <end position="389"/>
    </location>
</feature>
<feature type="transmembrane region" description="Helical" evidence="1">
    <location>
        <begin position="440"/>
        <end position="466"/>
    </location>
</feature>